<organism evidence="2 3">
    <name type="scientific">Leucosporidium creatinivorum</name>
    <dbReference type="NCBI Taxonomy" id="106004"/>
    <lineage>
        <taxon>Eukaryota</taxon>
        <taxon>Fungi</taxon>
        <taxon>Dikarya</taxon>
        <taxon>Basidiomycota</taxon>
        <taxon>Pucciniomycotina</taxon>
        <taxon>Microbotryomycetes</taxon>
        <taxon>Leucosporidiales</taxon>
        <taxon>Leucosporidium</taxon>
    </lineage>
</organism>
<dbReference type="InterPro" id="IPR021463">
    <property type="entry name" value="Methyltransf_34"/>
</dbReference>
<dbReference type="AlphaFoldDB" id="A0A1Y2FYN1"/>
<evidence type="ECO:0008006" key="4">
    <source>
        <dbReference type="Google" id="ProtNLM"/>
    </source>
</evidence>
<feature type="compositionally biased region" description="Polar residues" evidence="1">
    <location>
        <begin position="17"/>
        <end position="29"/>
    </location>
</feature>
<proteinExistence type="predicted"/>
<evidence type="ECO:0000313" key="3">
    <source>
        <dbReference type="Proteomes" id="UP000193467"/>
    </source>
</evidence>
<evidence type="ECO:0000256" key="1">
    <source>
        <dbReference type="SAM" id="MobiDB-lite"/>
    </source>
</evidence>
<dbReference type="InParanoid" id="A0A1Y2FYN1"/>
<dbReference type="OrthoDB" id="6419443at2759"/>
<feature type="region of interest" description="Disordered" evidence="1">
    <location>
        <begin position="17"/>
        <end position="44"/>
    </location>
</feature>
<dbReference type="STRING" id="106004.A0A1Y2FYN1"/>
<reference evidence="2 3" key="1">
    <citation type="submission" date="2016-07" db="EMBL/GenBank/DDBJ databases">
        <title>Pervasive Adenine N6-methylation of Active Genes in Fungi.</title>
        <authorList>
            <consortium name="DOE Joint Genome Institute"/>
            <person name="Mondo S.J."/>
            <person name="Dannebaum R.O."/>
            <person name="Kuo R.C."/>
            <person name="Labutti K."/>
            <person name="Haridas S."/>
            <person name="Kuo A."/>
            <person name="Salamov A."/>
            <person name="Ahrendt S.R."/>
            <person name="Lipzen A."/>
            <person name="Sullivan W."/>
            <person name="Andreopoulos W.B."/>
            <person name="Clum A."/>
            <person name="Lindquist E."/>
            <person name="Daum C."/>
            <person name="Ramamoorthy G.K."/>
            <person name="Gryganskyi A."/>
            <person name="Culley D."/>
            <person name="Magnuson J.K."/>
            <person name="James T.Y."/>
            <person name="O'Malley M.A."/>
            <person name="Stajich J.E."/>
            <person name="Spatafora J.W."/>
            <person name="Visel A."/>
            <person name="Grigoriev I.V."/>
        </authorList>
    </citation>
    <scope>NUCLEOTIDE SEQUENCE [LARGE SCALE GENOMIC DNA]</scope>
    <source>
        <strain evidence="2 3">62-1032</strain>
    </source>
</reference>
<feature type="compositionally biased region" description="Low complexity" evidence="1">
    <location>
        <begin position="30"/>
        <end position="41"/>
    </location>
</feature>
<gene>
    <name evidence="2" type="ORF">BCR35DRAFT_324080</name>
</gene>
<evidence type="ECO:0000313" key="2">
    <source>
        <dbReference type="EMBL" id="ORY89159.1"/>
    </source>
</evidence>
<dbReference type="EMBL" id="MCGR01000007">
    <property type="protein sequence ID" value="ORY89159.1"/>
    <property type="molecule type" value="Genomic_DNA"/>
</dbReference>
<keyword evidence="3" id="KW-1185">Reference proteome</keyword>
<protein>
    <recommendedName>
        <fullName evidence="4">25S rRNA (Uridine(2843)-N(3))-methyltransferase</fullName>
    </recommendedName>
</protein>
<sequence>MVQSNSTYRHGTILSADSTAPRSYGRNTGSSSSSTSTSASAPLPITTPERSLLAILKKLAAPTLRTTDFAKNLQEVKAALYDKDYARAFGSEEYRFAYALRWVPSRAVIYRRIFREIGGGRTLQRALMGSAPAAAEAKEKGETVVRKAIMLGGGAGSEVIGLAAFLGEQEEDLWATGKVEILAVDQSDWSSVLKQQEAALLAGYPSLGDRLSVQFQLGNVLDPAATSLIPFSTASVITLLFTISELFLQSRSATLSLLSTITAQSRPGTLLIIVESASLGLIPIGSSGNTYPLGMLLDSALTEDKGRAKEDRAKWEILQEEENKWYRMPTGSEECYPLKLENSRVVSRVLRRI</sequence>
<comment type="caution">
    <text evidence="2">The sequence shown here is derived from an EMBL/GenBank/DDBJ whole genome shotgun (WGS) entry which is preliminary data.</text>
</comment>
<accession>A0A1Y2FYN1</accession>
<dbReference type="Pfam" id="PF11312">
    <property type="entry name" value="Methyltransf_34"/>
    <property type="match status" value="1"/>
</dbReference>
<name>A0A1Y2FYN1_9BASI</name>
<dbReference type="Proteomes" id="UP000193467">
    <property type="component" value="Unassembled WGS sequence"/>
</dbReference>